<evidence type="ECO:0000313" key="3">
    <source>
        <dbReference type="EMBL" id="BEQ14117.1"/>
    </source>
</evidence>
<accession>A0AAU9EZ65</accession>
<keyword evidence="4" id="KW-1185">Reference proteome</keyword>
<comment type="similarity">
    <text evidence="1 2">Belongs to the UPF0251 family.</text>
</comment>
<evidence type="ECO:0000313" key="4">
    <source>
        <dbReference type="Proteomes" id="UP001366166"/>
    </source>
</evidence>
<name>A0AAU9EZ65_9BACT</name>
<gene>
    <name evidence="3" type="ORF">FAK_11830</name>
</gene>
<dbReference type="PANTHER" id="PTHR37478">
    <property type="match status" value="1"/>
</dbReference>
<dbReference type="HAMAP" id="MF_00674">
    <property type="entry name" value="UPF0251"/>
    <property type="match status" value="1"/>
</dbReference>
<sequence length="111" mass="12105">MQKEIRMPRHKKHRMVRAIPPVSFFRPQGVPVHDLKGVVIPLEGLEALRLADAEGLDQKSAAARMGVSTATFCRILGGARFAVARALCNGWSIRIEGGVYQIRPPHPGKGG</sequence>
<evidence type="ECO:0000256" key="1">
    <source>
        <dbReference type="ARBA" id="ARBA00009350"/>
    </source>
</evidence>
<dbReference type="PANTHER" id="PTHR37478:SF2">
    <property type="entry name" value="UPF0251 PROTEIN TK0562"/>
    <property type="match status" value="1"/>
</dbReference>
<dbReference type="Proteomes" id="UP001366166">
    <property type="component" value="Chromosome"/>
</dbReference>
<protein>
    <recommendedName>
        <fullName evidence="2">UPF0251 protein FAK_11830</fullName>
    </recommendedName>
</protein>
<reference evidence="4" key="1">
    <citation type="journal article" date="2023" name="Arch. Microbiol.">
        <title>Desulfoferula mesophilus gen. nov. sp. nov., a mesophilic sulfate-reducing bacterium isolated from a brackish lake sediment.</title>
        <authorList>
            <person name="Watanabe T."/>
            <person name="Yabe T."/>
            <person name="Tsuji J.M."/>
            <person name="Fukui M."/>
        </authorList>
    </citation>
    <scope>NUCLEOTIDE SEQUENCE [LARGE SCALE GENOMIC DNA]</scope>
    <source>
        <strain evidence="4">12FAK</strain>
    </source>
</reference>
<dbReference type="KEGG" id="dmp:FAK_11830"/>
<evidence type="ECO:0000256" key="2">
    <source>
        <dbReference type="HAMAP-Rule" id="MF_00674"/>
    </source>
</evidence>
<proteinExistence type="inferred from homology"/>
<dbReference type="Pfam" id="PF02001">
    <property type="entry name" value="DUF134"/>
    <property type="match status" value="1"/>
</dbReference>
<dbReference type="InterPro" id="IPR002852">
    <property type="entry name" value="UPF0251"/>
</dbReference>
<dbReference type="EMBL" id="AP028679">
    <property type="protein sequence ID" value="BEQ14117.1"/>
    <property type="molecule type" value="Genomic_DNA"/>
</dbReference>
<organism evidence="3 4">
    <name type="scientific">Desulfoferula mesophila</name>
    <dbReference type="NCBI Taxonomy" id="3058419"/>
    <lineage>
        <taxon>Bacteria</taxon>
        <taxon>Pseudomonadati</taxon>
        <taxon>Thermodesulfobacteriota</taxon>
        <taxon>Desulfarculia</taxon>
        <taxon>Desulfarculales</taxon>
        <taxon>Desulfarculaceae</taxon>
        <taxon>Desulfoferula</taxon>
    </lineage>
</organism>
<dbReference type="AlphaFoldDB" id="A0AAU9EZ65"/>